<comment type="similarity">
    <text evidence="4">Belongs to the CoaE family.</text>
</comment>
<keyword evidence="4 6" id="KW-0808">Transferase</keyword>
<evidence type="ECO:0000313" key="7">
    <source>
        <dbReference type="Proteomes" id="UP000677616"/>
    </source>
</evidence>
<dbReference type="EMBL" id="CP073084">
    <property type="protein sequence ID" value="QUE54194.1"/>
    <property type="molecule type" value="Genomic_DNA"/>
</dbReference>
<dbReference type="PANTHER" id="PTHR10695">
    <property type="entry name" value="DEPHOSPHO-COA KINASE-RELATED"/>
    <property type="match status" value="1"/>
</dbReference>
<keyword evidence="3 4" id="KW-0067">ATP-binding</keyword>
<dbReference type="GO" id="GO:0004140">
    <property type="term" value="F:dephospho-CoA kinase activity"/>
    <property type="evidence" value="ECO:0007669"/>
    <property type="project" value="UniProtKB-EC"/>
</dbReference>
<dbReference type="Pfam" id="PF01121">
    <property type="entry name" value="CoaE"/>
    <property type="match status" value="1"/>
</dbReference>
<evidence type="ECO:0000256" key="5">
    <source>
        <dbReference type="NCBIfam" id="TIGR00152"/>
    </source>
</evidence>
<proteinExistence type="inferred from homology"/>
<dbReference type="HAMAP" id="MF_00376">
    <property type="entry name" value="Dephospho_CoA_kinase"/>
    <property type="match status" value="1"/>
</dbReference>
<dbReference type="EC" id="2.7.1.24" evidence="4 5"/>
<dbReference type="Gene3D" id="3.40.50.300">
    <property type="entry name" value="P-loop containing nucleotide triphosphate hydrolases"/>
    <property type="match status" value="1"/>
</dbReference>
<protein>
    <recommendedName>
        <fullName evidence="4 5">Dephospho-CoA kinase</fullName>
        <ecNumber evidence="4 5">2.7.1.24</ecNumber>
    </recommendedName>
    <alternativeName>
        <fullName evidence="4">Dephosphocoenzyme A kinase</fullName>
    </alternativeName>
</protein>
<dbReference type="PANTHER" id="PTHR10695:SF46">
    <property type="entry name" value="BIFUNCTIONAL COENZYME A SYNTHASE-RELATED"/>
    <property type="match status" value="1"/>
</dbReference>
<evidence type="ECO:0000256" key="2">
    <source>
        <dbReference type="ARBA" id="ARBA00022777"/>
    </source>
</evidence>
<keyword evidence="7" id="KW-1185">Reference proteome</keyword>
<keyword evidence="4" id="KW-0963">Cytoplasm</keyword>
<evidence type="ECO:0000256" key="3">
    <source>
        <dbReference type="ARBA" id="ARBA00022840"/>
    </source>
</evidence>
<keyword evidence="1 4" id="KW-0547">Nucleotide-binding</keyword>
<dbReference type="SUPFAM" id="SSF52540">
    <property type="entry name" value="P-loop containing nucleoside triphosphate hydrolases"/>
    <property type="match status" value="1"/>
</dbReference>
<comment type="pathway">
    <text evidence="4">Cofactor biosynthesis; coenzyme A biosynthesis; CoA from (R)-pantothenate: step 5/5.</text>
</comment>
<gene>
    <name evidence="4 6" type="primary">coaE</name>
    <name evidence="6" type="ORF">INT76_10310</name>
</gene>
<dbReference type="Proteomes" id="UP000677616">
    <property type="component" value="Chromosome"/>
</dbReference>
<keyword evidence="2 4" id="KW-0418">Kinase</keyword>
<feature type="binding site" evidence="4">
    <location>
        <begin position="12"/>
        <end position="17"/>
    </location>
    <ligand>
        <name>ATP</name>
        <dbReference type="ChEBI" id="CHEBI:30616"/>
    </ligand>
</feature>
<keyword evidence="4" id="KW-0173">Coenzyme A biosynthesis</keyword>
<evidence type="ECO:0000313" key="6">
    <source>
        <dbReference type="EMBL" id="QUE54194.1"/>
    </source>
</evidence>
<comment type="catalytic activity">
    <reaction evidence="4">
        <text>3'-dephospho-CoA + ATP = ADP + CoA + H(+)</text>
        <dbReference type="Rhea" id="RHEA:18245"/>
        <dbReference type="ChEBI" id="CHEBI:15378"/>
        <dbReference type="ChEBI" id="CHEBI:30616"/>
        <dbReference type="ChEBI" id="CHEBI:57287"/>
        <dbReference type="ChEBI" id="CHEBI:57328"/>
        <dbReference type="ChEBI" id="CHEBI:456216"/>
        <dbReference type="EC" id="2.7.1.24"/>
    </reaction>
</comment>
<dbReference type="InterPro" id="IPR027417">
    <property type="entry name" value="P-loop_NTPase"/>
</dbReference>
<reference evidence="6 7" key="1">
    <citation type="submission" date="2021-04" db="EMBL/GenBank/DDBJ databases">
        <title>Complete genome sequence of a novel Streptococcus species.</title>
        <authorList>
            <person name="Teng J.L.L."/>
        </authorList>
    </citation>
    <scope>NUCLEOTIDE SEQUENCE [LARGE SCALE GENOMIC DNA]</scope>
    <source>
        <strain evidence="6 7">HKU75</strain>
    </source>
</reference>
<dbReference type="PROSITE" id="PS51219">
    <property type="entry name" value="DPCK"/>
    <property type="match status" value="1"/>
</dbReference>
<dbReference type="RefSeq" id="WP_212570532.1">
    <property type="nucleotide sequence ID" value="NZ_CP073084.1"/>
</dbReference>
<comment type="subcellular location">
    <subcellularLocation>
        <location evidence="4">Cytoplasm</location>
    </subcellularLocation>
</comment>
<evidence type="ECO:0000256" key="1">
    <source>
        <dbReference type="ARBA" id="ARBA00022741"/>
    </source>
</evidence>
<evidence type="ECO:0000256" key="4">
    <source>
        <dbReference type="HAMAP-Rule" id="MF_00376"/>
    </source>
</evidence>
<dbReference type="NCBIfam" id="TIGR00152">
    <property type="entry name" value="dephospho-CoA kinase"/>
    <property type="match status" value="1"/>
</dbReference>
<dbReference type="CDD" id="cd02022">
    <property type="entry name" value="DPCK"/>
    <property type="match status" value="1"/>
</dbReference>
<sequence>MTNIIGITGGIASGKSTVTAFLREQGYPVIDADAVVHELQAKGGKLYQILVAEFGEGILLKDGTLDRAKLGQAVFADSDLRARLSSLQDQIIREELLARRDVLKQAEEVVFMDIPLLYEADYSGEVDQVWLVYVDKAQQLDRLMKRNGLSSQDAENRLAAQLSLEEKRGLADVVIDNSGAVEATLAQVERLLREMKDGRRQ</sequence>
<accession>A0ABX7YLI7</accession>
<name>A0ABX7YLI7_9STRE</name>
<dbReference type="InterPro" id="IPR001977">
    <property type="entry name" value="Depp_CoAkinase"/>
</dbReference>
<comment type="function">
    <text evidence="4">Catalyzes the phosphorylation of the 3'-hydroxyl group of dephosphocoenzyme A to form coenzyme A.</text>
</comment>
<organism evidence="6 7">
    <name type="scientific">Streptococcus oriscaviae</name>
    <dbReference type="NCBI Taxonomy" id="2781599"/>
    <lineage>
        <taxon>Bacteria</taxon>
        <taxon>Bacillati</taxon>
        <taxon>Bacillota</taxon>
        <taxon>Bacilli</taxon>
        <taxon>Lactobacillales</taxon>
        <taxon>Streptococcaceae</taxon>
        <taxon>Streptococcus</taxon>
    </lineage>
</organism>